<dbReference type="eggNOG" id="ENOG502SAYN">
    <property type="taxonomic scope" value="Eukaryota"/>
</dbReference>
<name>A0A0Q9WHR1_DROVI</name>
<gene>
    <name evidence="1" type="primary">Dvir\GJ12985</name>
    <name evidence="1" type="ORF">Dvir_GJ12985</name>
</gene>
<sequence>MKKATEASASDDKAGAAMSFQLLSKSDLRQETVHDFVAYTTDGDCISLLGSKTELLTLELNSKSNPQLPFPYVVASWKCANKKRPLDQLSLQVNLQNIYESSNVLEMQQLSLEPAYTAVCSQDVPLPNWLAAKLSTQPLPNGQMLLATLNSYGALHLLCKSSEQPLWRQHEKGLNVTATLRDTLQPPYEVPAVKISTFRQYQAFVDRSWITMFAWRPVDSGSYMLVLGTAAGSIWTLTLCANAATVLDHCELQTLLGRICFMQIYEDLLLVGDNNGLVHLYRFGTATEETEEGLSLVKTLWLRPDHMGLQEALITYCPNRDCYYIACCKAAHLLIWCMPKHEEGDWLETRLHAGGMKITGLCALENCNYALVTARGQLYHIELSHKHGQLCASMRWIRVDDAENYQPVGLCCSPSQNLLTILYTRSKEFLLNKTVTRHMLHVRVGRIHNSQALVQLERRINPGQPINSCRDLLVDIRLEIFQGVQLEEFVNYAPFDMIAFDDLATEAQQHQLQLKYHILDALIQMQRHQRNQTLLEQFEQELQLLLAMLALTHMRLRLQFLTSLQTELTAFQRQSAQCQLAESARIRQQLEQRQLQREQAPQAAIKRFLAQMEVHFEQLQLKLNVPETAQMYDASDQQLCTVSYVQVLPTLERHYCTLCGRLALLERQLLLELYAPGGVLLCPCCHGSYTLELLDA</sequence>
<proteinExistence type="predicted"/>
<protein>
    <submittedName>
        <fullName evidence="1">Uncharacterized protein, isoform B</fullName>
    </submittedName>
</protein>
<dbReference type="EMBL" id="CH940647">
    <property type="protein sequence ID" value="KRF84104.1"/>
    <property type="molecule type" value="Genomic_DNA"/>
</dbReference>
<keyword evidence="2" id="KW-1185">Reference proteome</keyword>
<dbReference type="STRING" id="7244.A0A0Q9WHR1"/>
<evidence type="ECO:0000313" key="1">
    <source>
        <dbReference type="EMBL" id="KRF84104.1"/>
    </source>
</evidence>
<organism evidence="1 2">
    <name type="scientific">Drosophila virilis</name>
    <name type="common">Fruit fly</name>
    <dbReference type="NCBI Taxonomy" id="7244"/>
    <lineage>
        <taxon>Eukaryota</taxon>
        <taxon>Metazoa</taxon>
        <taxon>Ecdysozoa</taxon>
        <taxon>Arthropoda</taxon>
        <taxon>Hexapoda</taxon>
        <taxon>Insecta</taxon>
        <taxon>Pterygota</taxon>
        <taxon>Neoptera</taxon>
        <taxon>Endopterygota</taxon>
        <taxon>Diptera</taxon>
        <taxon>Brachycera</taxon>
        <taxon>Muscomorpha</taxon>
        <taxon>Ephydroidea</taxon>
        <taxon>Drosophilidae</taxon>
        <taxon>Drosophila</taxon>
    </lineage>
</organism>
<dbReference type="FunCoup" id="A0A0Q9WHR1">
    <property type="interactions" value="2"/>
</dbReference>
<evidence type="ECO:0000313" key="2">
    <source>
        <dbReference type="Proteomes" id="UP000008792"/>
    </source>
</evidence>
<dbReference type="InParanoid" id="A0A0Q9WHR1"/>
<reference evidence="1 2" key="1">
    <citation type="journal article" date="2007" name="Nature">
        <title>Evolution of genes and genomes on the Drosophila phylogeny.</title>
        <authorList>
            <consortium name="Drosophila 12 Genomes Consortium"/>
            <person name="Clark A.G."/>
            <person name="Eisen M.B."/>
            <person name="Smith D.R."/>
            <person name="Bergman C.M."/>
            <person name="Oliver B."/>
            <person name="Markow T.A."/>
            <person name="Kaufman T.C."/>
            <person name="Kellis M."/>
            <person name="Gelbart W."/>
            <person name="Iyer V.N."/>
            <person name="Pollard D.A."/>
            <person name="Sackton T.B."/>
            <person name="Larracuente A.M."/>
            <person name="Singh N.D."/>
            <person name="Abad J.P."/>
            <person name="Abt D.N."/>
            <person name="Adryan B."/>
            <person name="Aguade M."/>
            <person name="Akashi H."/>
            <person name="Anderson W.W."/>
            <person name="Aquadro C.F."/>
            <person name="Ardell D.H."/>
            <person name="Arguello R."/>
            <person name="Artieri C.G."/>
            <person name="Barbash D.A."/>
            <person name="Barker D."/>
            <person name="Barsanti P."/>
            <person name="Batterham P."/>
            <person name="Batzoglou S."/>
            <person name="Begun D."/>
            <person name="Bhutkar A."/>
            <person name="Blanco E."/>
            <person name="Bosak S.A."/>
            <person name="Bradley R.K."/>
            <person name="Brand A.D."/>
            <person name="Brent M.R."/>
            <person name="Brooks A.N."/>
            <person name="Brown R.H."/>
            <person name="Butlin R.K."/>
            <person name="Caggese C."/>
            <person name="Calvi B.R."/>
            <person name="Bernardo de Carvalho A."/>
            <person name="Caspi A."/>
            <person name="Castrezana S."/>
            <person name="Celniker S.E."/>
            <person name="Chang J.L."/>
            <person name="Chapple C."/>
            <person name="Chatterji S."/>
            <person name="Chinwalla A."/>
            <person name="Civetta A."/>
            <person name="Clifton S.W."/>
            <person name="Comeron J.M."/>
            <person name="Costello J.C."/>
            <person name="Coyne J.A."/>
            <person name="Daub J."/>
            <person name="David R.G."/>
            <person name="Delcher A.L."/>
            <person name="Delehaunty K."/>
            <person name="Do C.B."/>
            <person name="Ebling H."/>
            <person name="Edwards K."/>
            <person name="Eickbush T."/>
            <person name="Evans J.D."/>
            <person name="Filipski A."/>
            <person name="Findeiss S."/>
            <person name="Freyhult E."/>
            <person name="Fulton L."/>
            <person name="Fulton R."/>
            <person name="Garcia A.C."/>
            <person name="Gardiner A."/>
            <person name="Garfield D.A."/>
            <person name="Garvin B.E."/>
            <person name="Gibson G."/>
            <person name="Gilbert D."/>
            <person name="Gnerre S."/>
            <person name="Godfrey J."/>
            <person name="Good R."/>
            <person name="Gotea V."/>
            <person name="Gravely B."/>
            <person name="Greenberg A.J."/>
            <person name="Griffiths-Jones S."/>
            <person name="Gross S."/>
            <person name="Guigo R."/>
            <person name="Gustafson E.A."/>
            <person name="Haerty W."/>
            <person name="Hahn M.W."/>
            <person name="Halligan D.L."/>
            <person name="Halpern A.L."/>
            <person name="Halter G.M."/>
            <person name="Han M.V."/>
            <person name="Heger A."/>
            <person name="Hillier L."/>
            <person name="Hinrichs A.S."/>
            <person name="Holmes I."/>
            <person name="Hoskins R.A."/>
            <person name="Hubisz M.J."/>
            <person name="Hultmark D."/>
            <person name="Huntley M.A."/>
            <person name="Jaffe D.B."/>
            <person name="Jagadeeshan S."/>
            <person name="Jeck W.R."/>
            <person name="Johnson J."/>
            <person name="Jones C.D."/>
            <person name="Jordan W.C."/>
            <person name="Karpen G.H."/>
            <person name="Kataoka E."/>
            <person name="Keightley P.D."/>
            <person name="Kheradpour P."/>
            <person name="Kirkness E.F."/>
            <person name="Koerich L.B."/>
            <person name="Kristiansen K."/>
            <person name="Kudrna D."/>
            <person name="Kulathinal R.J."/>
            <person name="Kumar S."/>
            <person name="Kwok R."/>
            <person name="Lander E."/>
            <person name="Langley C.H."/>
            <person name="Lapoint R."/>
            <person name="Lazzaro B.P."/>
            <person name="Lee S.J."/>
            <person name="Levesque L."/>
            <person name="Li R."/>
            <person name="Lin C.F."/>
            <person name="Lin M.F."/>
            <person name="Lindblad-Toh K."/>
            <person name="Llopart A."/>
            <person name="Long M."/>
            <person name="Low L."/>
            <person name="Lozovsky E."/>
            <person name="Lu J."/>
            <person name="Luo M."/>
            <person name="Machado C.A."/>
            <person name="Makalowski W."/>
            <person name="Marzo M."/>
            <person name="Matsuda M."/>
            <person name="Matzkin L."/>
            <person name="McAllister B."/>
            <person name="McBride C.S."/>
            <person name="McKernan B."/>
            <person name="McKernan K."/>
            <person name="Mendez-Lago M."/>
            <person name="Minx P."/>
            <person name="Mollenhauer M.U."/>
            <person name="Montooth K."/>
            <person name="Mount S.M."/>
            <person name="Mu X."/>
            <person name="Myers E."/>
            <person name="Negre B."/>
            <person name="Newfeld S."/>
            <person name="Nielsen R."/>
            <person name="Noor M.A."/>
            <person name="O'Grady P."/>
            <person name="Pachter L."/>
            <person name="Papaceit M."/>
            <person name="Parisi M.J."/>
            <person name="Parisi M."/>
            <person name="Parts L."/>
            <person name="Pedersen J.S."/>
            <person name="Pesole G."/>
            <person name="Phillippy A.M."/>
            <person name="Ponting C.P."/>
            <person name="Pop M."/>
            <person name="Porcelli D."/>
            <person name="Powell J.R."/>
            <person name="Prohaska S."/>
            <person name="Pruitt K."/>
            <person name="Puig M."/>
            <person name="Quesneville H."/>
            <person name="Ram K.R."/>
            <person name="Rand D."/>
            <person name="Rasmussen M.D."/>
            <person name="Reed L.K."/>
            <person name="Reenan R."/>
            <person name="Reily A."/>
            <person name="Remington K.A."/>
            <person name="Rieger T.T."/>
            <person name="Ritchie M.G."/>
            <person name="Robin C."/>
            <person name="Rogers Y.H."/>
            <person name="Rohde C."/>
            <person name="Rozas J."/>
            <person name="Rubenfield M.J."/>
            <person name="Ruiz A."/>
            <person name="Russo S."/>
            <person name="Salzberg S.L."/>
            <person name="Sanchez-Gracia A."/>
            <person name="Saranga D.J."/>
            <person name="Sato H."/>
            <person name="Schaeffer S.W."/>
            <person name="Schatz M.C."/>
            <person name="Schlenke T."/>
            <person name="Schwartz R."/>
            <person name="Segarra C."/>
            <person name="Singh R.S."/>
            <person name="Sirot L."/>
            <person name="Sirota M."/>
            <person name="Sisneros N.B."/>
            <person name="Smith C.D."/>
            <person name="Smith T.F."/>
            <person name="Spieth J."/>
            <person name="Stage D.E."/>
            <person name="Stark A."/>
            <person name="Stephan W."/>
            <person name="Strausberg R.L."/>
            <person name="Strempel S."/>
            <person name="Sturgill D."/>
            <person name="Sutton G."/>
            <person name="Sutton G.G."/>
            <person name="Tao W."/>
            <person name="Teichmann S."/>
            <person name="Tobari Y.N."/>
            <person name="Tomimura Y."/>
            <person name="Tsolas J.M."/>
            <person name="Valente V.L."/>
            <person name="Venter E."/>
            <person name="Venter J.C."/>
            <person name="Vicario S."/>
            <person name="Vieira F.G."/>
            <person name="Vilella A.J."/>
            <person name="Villasante A."/>
            <person name="Walenz B."/>
            <person name="Wang J."/>
            <person name="Wasserman M."/>
            <person name="Watts T."/>
            <person name="Wilson D."/>
            <person name="Wilson R.K."/>
            <person name="Wing R.A."/>
            <person name="Wolfner M.F."/>
            <person name="Wong A."/>
            <person name="Wong G.K."/>
            <person name="Wu C.I."/>
            <person name="Wu G."/>
            <person name="Yamamoto D."/>
            <person name="Yang H.P."/>
            <person name="Yang S.P."/>
            <person name="Yorke J.A."/>
            <person name="Yoshida K."/>
            <person name="Zdobnov E."/>
            <person name="Zhang P."/>
            <person name="Zhang Y."/>
            <person name="Zimin A.V."/>
            <person name="Baldwin J."/>
            <person name="Abdouelleil A."/>
            <person name="Abdulkadir J."/>
            <person name="Abebe A."/>
            <person name="Abera B."/>
            <person name="Abreu J."/>
            <person name="Acer S.C."/>
            <person name="Aftuck L."/>
            <person name="Alexander A."/>
            <person name="An P."/>
            <person name="Anderson E."/>
            <person name="Anderson S."/>
            <person name="Arachi H."/>
            <person name="Azer M."/>
            <person name="Bachantsang P."/>
            <person name="Barry A."/>
            <person name="Bayul T."/>
            <person name="Berlin A."/>
            <person name="Bessette D."/>
            <person name="Bloom T."/>
            <person name="Blye J."/>
            <person name="Boguslavskiy L."/>
            <person name="Bonnet C."/>
            <person name="Boukhgalter B."/>
            <person name="Bourzgui I."/>
            <person name="Brown A."/>
            <person name="Cahill P."/>
            <person name="Channer S."/>
            <person name="Cheshatsang Y."/>
            <person name="Chuda L."/>
            <person name="Citroen M."/>
            <person name="Collymore A."/>
            <person name="Cooke P."/>
            <person name="Costello M."/>
            <person name="D'Aco K."/>
            <person name="Daza R."/>
            <person name="De Haan G."/>
            <person name="DeGray S."/>
            <person name="DeMaso C."/>
            <person name="Dhargay N."/>
            <person name="Dooley K."/>
            <person name="Dooley E."/>
            <person name="Doricent M."/>
            <person name="Dorje P."/>
            <person name="Dorjee K."/>
            <person name="Dupes A."/>
            <person name="Elong R."/>
            <person name="Falk J."/>
            <person name="Farina A."/>
            <person name="Faro S."/>
            <person name="Ferguson D."/>
            <person name="Fisher S."/>
            <person name="Foley C.D."/>
            <person name="Franke A."/>
            <person name="Friedrich D."/>
            <person name="Gadbois L."/>
            <person name="Gearin G."/>
            <person name="Gearin C.R."/>
            <person name="Giannoukos G."/>
            <person name="Goode T."/>
            <person name="Graham J."/>
            <person name="Grandbois E."/>
            <person name="Grewal S."/>
            <person name="Gyaltsen K."/>
            <person name="Hafez N."/>
            <person name="Hagos B."/>
            <person name="Hall J."/>
            <person name="Henson C."/>
            <person name="Hollinger A."/>
            <person name="Honan T."/>
            <person name="Huard M.D."/>
            <person name="Hughes L."/>
            <person name="Hurhula B."/>
            <person name="Husby M.E."/>
            <person name="Kamat A."/>
            <person name="Kanga B."/>
            <person name="Kashin S."/>
            <person name="Khazanovich D."/>
            <person name="Kisner P."/>
            <person name="Lance K."/>
            <person name="Lara M."/>
            <person name="Lee W."/>
            <person name="Lennon N."/>
            <person name="Letendre F."/>
            <person name="LeVine R."/>
            <person name="Lipovsky A."/>
            <person name="Liu X."/>
            <person name="Liu J."/>
            <person name="Liu S."/>
            <person name="Lokyitsang T."/>
            <person name="Lokyitsang Y."/>
            <person name="Lubonja R."/>
            <person name="Lui A."/>
            <person name="MacDonald P."/>
            <person name="Magnisalis V."/>
            <person name="Maru K."/>
            <person name="Matthews C."/>
            <person name="McCusker W."/>
            <person name="McDonough S."/>
            <person name="Mehta T."/>
            <person name="Meldrim J."/>
            <person name="Meneus L."/>
            <person name="Mihai O."/>
            <person name="Mihalev A."/>
            <person name="Mihova T."/>
            <person name="Mittelman R."/>
            <person name="Mlenga V."/>
            <person name="Montmayeur A."/>
            <person name="Mulrain L."/>
            <person name="Navidi A."/>
            <person name="Naylor J."/>
            <person name="Negash T."/>
            <person name="Nguyen T."/>
            <person name="Nguyen N."/>
            <person name="Nicol R."/>
            <person name="Norbu C."/>
            <person name="Norbu N."/>
            <person name="Novod N."/>
            <person name="O'Neill B."/>
            <person name="Osman S."/>
            <person name="Markiewicz E."/>
            <person name="Oyono O.L."/>
            <person name="Patti C."/>
            <person name="Phunkhang P."/>
            <person name="Pierre F."/>
            <person name="Priest M."/>
            <person name="Raghuraman S."/>
            <person name="Rege F."/>
            <person name="Reyes R."/>
            <person name="Rise C."/>
            <person name="Rogov P."/>
            <person name="Ross K."/>
            <person name="Ryan E."/>
            <person name="Settipalli S."/>
            <person name="Shea T."/>
            <person name="Sherpa N."/>
            <person name="Shi L."/>
            <person name="Shih D."/>
            <person name="Sparrow T."/>
            <person name="Spaulding J."/>
            <person name="Stalker J."/>
            <person name="Stange-Thomann N."/>
            <person name="Stavropoulos S."/>
            <person name="Stone C."/>
            <person name="Strader C."/>
            <person name="Tesfaye S."/>
            <person name="Thomson T."/>
            <person name="Thoulutsang Y."/>
            <person name="Thoulutsang D."/>
            <person name="Topham K."/>
            <person name="Topping I."/>
            <person name="Tsamla T."/>
            <person name="Vassiliev H."/>
            <person name="Vo A."/>
            <person name="Wangchuk T."/>
            <person name="Wangdi T."/>
            <person name="Weiand M."/>
            <person name="Wilkinson J."/>
            <person name="Wilson A."/>
            <person name="Yadav S."/>
            <person name="Young G."/>
            <person name="Yu Q."/>
            <person name="Zembek L."/>
            <person name="Zhong D."/>
            <person name="Zimmer A."/>
            <person name="Zwirko Z."/>
            <person name="Jaffe D.B."/>
            <person name="Alvarez P."/>
            <person name="Brockman W."/>
            <person name="Butler J."/>
            <person name="Chin C."/>
            <person name="Gnerre S."/>
            <person name="Grabherr M."/>
            <person name="Kleber M."/>
            <person name="Mauceli E."/>
            <person name="MacCallum I."/>
        </authorList>
    </citation>
    <scope>NUCLEOTIDE SEQUENCE [LARGE SCALE GENOMIC DNA]</scope>
    <source>
        <strain evidence="2">Tucson 15010-1051.87</strain>
    </source>
</reference>
<dbReference type="OrthoDB" id="6021743at2759"/>
<dbReference type="SUPFAM" id="SSF101908">
    <property type="entry name" value="Putative isomerase YbhE"/>
    <property type="match status" value="1"/>
</dbReference>
<dbReference type="AlphaFoldDB" id="A0A0Q9WHR1"/>
<dbReference type="Proteomes" id="UP000008792">
    <property type="component" value="Unassembled WGS sequence"/>
</dbReference>
<accession>A0A0Q9WHR1</accession>